<name>A0ACC5VQI4_9GAMM</name>
<sequence length="322" mass="35642">MKLQTVLPKTLPIALVLASGSAYANYQLNLSIALSPQDPIALALDEAKETIAERSDGELTIQIFPNSQLGSDEDVVEQIRSGANIAILIDAGRLSEYQPELGILSAPYLVEDPMDYDRITSSSLYNDWVESLADQSGLRLLNYNWFQGSRQMLTQNEVNTPEDLKGVRIRTINSPVWVKTIEAMGATATPLPWSEVYSALQLGSIDGAEAQLTAAEGQNLHEVITHVALTNHIHLMTGIATSDQWYQSLPEELRSILDEELLKAGDEASIAIAEAQAAVQERMEGEGVTFTEVDRELFRERVDSVYEELGYDQYREQLLGQE</sequence>
<organism evidence="1 2">
    <name type="scientific">Vreelandella aquamarina</name>
    <dbReference type="NCBI Taxonomy" id="77097"/>
    <lineage>
        <taxon>Bacteria</taxon>
        <taxon>Pseudomonadati</taxon>
        <taxon>Pseudomonadota</taxon>
        <taxon>Gammaproteobacteria</taxon>
        <taxon>Oceanospirillales</taxon>
        <taxon>Halomonadaceae</taxon>
        <taxon>Vreelandella</taxon>
    </lineage>
</organism>
<proteinExistence type="predicted"/>
<accession>A0ACC5VQI4</accession>
<reference evidence="1" key="1">
    <citation type="submission" date="2020-06" db="EMBL/GenBank/DDBJ databases">
        <title>Whole Genome Sequence of Halomonas aquamarina MB598.</title>
        <authorList>
            <person name="Pervaiz M."/>
            <person name="Fariq A."/>
            <person name="Yasmin A."/>
            <person name="Welch M."/>
        </authorList>
    </citation>
    <scope>NUCLEOTIDE SEQUENCE</scope>
    <source>
        <strain evidence="1">MB598</strain>
    </source>
</reference>
<evidence type="ECO:0000313" key="2">
    <source>
        <dbReference type="Proteomes" id="UP001319846"/>
    </source>
</evidence>
<evidence type="ECO:0000313" key="1">
    <source>
        <dbReference type="EMBL" id="MBZ5486536.1"/>
    </source>
</evidence>
<keyword evidence="2" id="KW-1185">Reference proteome</keyword>
<dbReference type="EMBL" id="JABYQT010000002">
    <property type="protein sequence ID" value="MBZ5486536.1"/>
    <property type="molecule type" value="Genomic_DNA"/>
</dbReference>
<protein>
    <submittedName>
        <fullName evidence="1">TRAP transporter substrate-binding protein DctP</fullName>
    </submittedName>
</protein>
<gene>
    <name evidence="1" type="primary">dctP</name>
    <name evidence="1" type="ORF">HW452_03260</name>
</gene>
<dbReference type="Proteomes" id="UP001319846">
    <property type="component" value="Unassembled WGS sequence"/>
</dbReference>
<comment type="caution">
    <text evidence="1">The sequence shown here is derived from an EMBL/GenBank/DDBJ whole genome shotgun (WGS) entry which is preliminary data.</text>
</comment>